<keyword evidence="1" id="KW-1133">Transmembrane helix</keyword>
<feature type="transmembrane region" description="Helical" evidence="1">
    <location>
        <begin position="7"/>
        <end position="28"/>
    </location>
</feature>
<comment type="caution">
    <text evidence="2">The sequence shown here is derived from an EMBL/GenBank/DDBJ whole genome shotgun (WGS) entry which is preliminary data.</text>
</comment>
<name>A0ABR5ATH4_BACBA</name>
<dbReference type="EMBL" id="JXLP01000014">
    <property type="protein sequence ID" value="KIL77463.1"/>
    <property type="molecule type" value="Genomic_DNA"/>
</dbReference>
<evidence type="ECO:0000256" key="1">
    <source>
        <dbReference type="SAM" id="Phobius"/>
    </source>
</evidence>
<keyword evidence="1" id="KW-0812">Transmembrane</keyword>
<sequence length="75" mass="9185">MKTNKIFTINTAEALLLVSTFFLFLYIYDNYTYFGFFEDLYRLVFPVVLLYFMPLTTLYLFLQSYIRRLKAHRQN</sequence>
<reference evidence="2 3" key="1">
    <citation type="submission" date="2015-01" db="EMBL/GenBank/DDBJ databases">
        <title>Genome Assembly of Bacillus badius MTCC 1458.</title>
        <authorList>
            <person name="Verma A."/>
            <person name="Khatri I."/>
            <person name="Mual P."/>
            <person name="Subramanian S."/>
            <person name="Krishnamurthi S."/>
        </authorList>
    </citation>
    <scope>NUCLEOTIDE SEQUENCE [LARGE SCALE GENOMIC DNA]</scope>
    <source>
        <strain evidence="2 3">MTCC 1458</strain>
    </source>
</reference>
<organism evidence="2 3">
    <name type="scientific">Bacillus badius</name>
    <dbReference type="NCBI Taxonomy" id="1455"/>
    <lineage>
        <taxon>Bacteria</taxon>
        <taxon>Bacillati</taxon>
        <taxon>Bacillota</taxon>
        <taxon>Bacilli</taxon>
        <taxon>Bacillales</taxon>
        <taxon>Bacillaceae</taxon>
        <taxon>Pseudobacillus</taxon>
    </lineage>
</organism>
<accession>A0ABR5ATH4</accession>
<evidence type="ECO:0000313" key="2">
    <source>
        <dbReference type="EMBL" id="KIL77463.1"/>
    </source>
</evidence>
<feature type="transmembrane region" description="Helical" evidence="1">
    <location>
        <begin position="40"/>
        <end position="62"/>
    </location>
</feature>
<proteinExistence type="predicted"/>
<keyword evidence="1" id="KW-0472">Membrane</keyword>
<dbReference type="Proteomes" id="UP000031982">
    <property type="component" value="Unassembled WGS sequence"/>
</dbReference>
<protein>
    <submittedName>
        <fullName evidence="2">Uncharacterized protein</fullName>
    </submittedName>
</protein>
<evidence type="ECO:0000313" key="3">
    <source>
        <dbReference type="Proteomes" id="UP000031982"/>
    </source>
</evidence>
<keyword evidence="3" id="KW-1185">Reference proteome</keyword>
<gene>
    <name evidence="2" type="ORF">SD77_1449</name>
</gene>